<dbReference type="Pfam" id="PF10561">
    <property type="entry name" value="C2orf69"/>
    <property type="match status" value="1"/>
</dbReference>
<dbReference type="PANTHER" id="PTHR31296">
    <property type="entry name" value="UPF0565 PROTEIN C2ORF69"/>
    <property type="match status" value="1"/>
</dbReference>
<reference evidence="1 2" key="1">
    <citation type="journal article" date="2017" name="Gigascience">
        <title>Genome sequence of the small brown planthopper, Laodelphax striatellus.</title>
        <authorList>
            <person name="Zhu J."/>
            <person name="Jiang F."/>
            <person name="Wang X."/>
            <person name="Yang P."/>
            <person name="Bao Y."/>
            <person name="Zhao W."/>
            <person name="Wang W."/>
            <person name="Lu H."/>
            <person name="Wang Q."/>
            <person name="Cui N."/>
            <person name="Li J."/>
            <person name="Chen X."/>
            <person name="Luo L."/>
            <person name="Yu J."/>
            <person name="Kang L."/>
            <person name="Cui F."/>
        </authorList>
    </citation>
    <scope>NUCLEOTIDE SEQUENCE [LARGE SCALE GENOMIC DNA]</scope>
    <source>
        <strain evidence="1">Lst14</strain>
    </source>
</reference>
<dbReference type="PANTHER" id="PTHR31296:SF1">
    <property type="entry name" value="MITOCHONDRIAL PROTEIN C2ORF69"/>
    <property type="match status" value="1"/>
</dbReference>
<evidence type="ECO:0000313" key="1">
    <source>
        <dbReference type="EMBL" id="RZF36476.1"/>
    </source>
</evidence>
<dbReference type="InParanoid" id="A0A482WT64"/>
<name>A0A482WT64_LAOST</name>
<dbReference type="AlphaFoldDB" id="A0A482WT64"/>
<dbReference type="FunCoup" id="A0A482WT64">
    <property type="interactions" value="1404"/>
</dbReference>
<dbReference type="EMBL" id="QKKF02026394">
    <property type="protein sequence ID" value="RZF36476.1"/>
    <property type="molecule type" value="Genomic_DNA"/>
</dbReference>
<evidence type="ECO:0000313" key="2">
    <source>
        <dbReference type="Proteomes" id="UP000291343"/>
    </source>
</evidence>
<proteinExistence type="predicted"/>
<keyword evidence="2" id="KW-1185">Reference proteome</keyword>
<dbReference type="GO" id="GO:0005739">
    <property type="term" value="C:mitochondrion"/>
    <property type="evidence" value="ECO:0007669"/>
    <property type="project" value="TreeGrafter"/>
</dbReference>
<dbReference type="InterPro" id="IPR018881">
    <property type="entry name" value="C2orf69_mit"/>
</dbReference>
<dbReference type="STRING" id="195883.A0A482WT64"/>
<dbReference type="Proteomes" id="UP000291343">
    <property type="component" value="Unassembled WGS sequence"/>
</dbReference>
<gene>
    <name evidence="1" type="ORF">LSTR_LSTR011263</name>
</gene>
<sequence>MYFSKHVLRGLLEFSNCNTKHITPYCAEMSHTSSTHPIPTRILQVDGYDGRKNDVIYFNPSSALPAYNTVVYFGGDVQDFKESMEVNSEQFLKWNLDNMPLILSSKFPQCHVIIVKPSRMDFGVYSCFANLAPSIKYGVPRHIPMNYAFEHLLKLLCEVSLRLKASNSKEEIDTVDLSSTKLTLIGFSKGCVVLNQLLHEFHHIKTSPDDLEMQKCISRISDMFWLDAGHGGRNIFLTSPSLLQTLAETGIRIHIHVTPYQVKDAKRPWIGQEESQFTTLLEHFNANYERTLHFENEAGSLDLHFEILSVFRMPCGIQSAPD</sequence>
<organism evidence="1 2">
    <name type="scientific">Laodelphax striatellus</name>
    <name type="common">Small brown planthopper</name>
    <name type="synonym">Delphax striatella</name>
    <dbReference type="NCBI Taxonomy" id="195883"/>
    <lineage>
        <taxon>Eukaryota</taxon>
        <taxon>Metazoa</taxon>
        <taxon>Ecdysozoa</taxon>
        <taxon>Arthropoda</taxon>
        <taxon>Hexapoda</taxon>
        <taxon>Insecta</taxon>
        <taxon>Pterygota</taxon>
        <taxon>Neoptera</taxon>
        <taxon>Paraneoptera</taxon>
        <taxon>Hemiptera</taxon>
        <taxon>Auchenorrhyncha</taxon>
        <taxon>Fulgoroidea</taxon>
        <taxon>Delphacidae</taxon>
        <taxon>Criomorphinae</taxon>
        <taxon>Laodelphax</taxon>
    </lineage>
</organism>
<protein>
    <submittedName>
        <fullName evidence="1">Uncharacterized protein</fullName>
    </submittedName>
</protein>
<comment type="caution">
    <text evidence="1">The sequence shown here is derived from an EMBL/GenBank/DDBJ whole genome shotgun (WGS) entry which is preliminary data.</text>
</comment>
<accession>A0A482WT64</accession>